<keyword evidence="3" id="KW-0862">Zinc</keyword>
<keyword evidence="7" id="KW-1185">Reference proteome</keyword>
<dbReference type="SUPFAM" id="SSF144232">
    <property type="entry name" value="HIT/MYND zinc finger-like"/>
    <property type="match status" value="1"/>
</dbReference>
<evidence type="ECO:0000256" key="4">
    <source>
        <dbReference type="PROSITE-ProRule" id="PRU00134"/>
    </source>
</evidence>
<gene>
    <name evidence="6" type="ORF">K435DRAFT_758542</name>
</gene>
<dbReference type="OrthoDB" id="432970at2759"/>
<dbReference type="GO" id="GO:0008270">
    <property type="term" value="F:zinc ion binding"/>
    <property type="evidence" value="ECO:0007669"/>
    <property type="project" value="UniProtKB-KW"/>
</dbReference>
<accession>A0A4S8LRE0</accession>
<organism evidence="6 7">
    <name type="scientific">Dendrothele bispora (strain CBS 962.96)</name>
    <dbReference type="NCBI Taxonomy" id="1314807"/>
    <lineage>
        <taxon>Eukaryota</taxon>
        <taxon>Fungi</taxon>
        <taxon>Dikarya</taxon>
        <taxon>Basidiomycota</taxon>
        <taxon>Agaricomycotina</taxon>
        <taxon>Agaricomycetes</taxon>
        <taxon>Agaricomycetidae</taxon>
        <taxon>Agaricales</taxon>
        <taxon>Agaricales incertae sedis</taxon>
        <taxon>Dendrothele</taxon>
    </lineage>
</organism>
<dbReference type="PROSITE" id="PS50865">
    <property type="entry name" value="ZF_MYND_2"/>
    <property type="match status" value="1"/>
</dbReference>
<dbReference type="PANTHER" id="PTHR28069">
    <property type="entry name" value="GH20023P"/>
    <property type="match status" value="1"/>
</dbReference>
<evidence type="ECO:0000256" key="3">
    <source>
        <dbReference type="ARBA" id="ARBA00022833"/>
    </source>
</evidence>
<evidence type="ECO:0000313" key="7">
    <source>
        <dbReference type="Proteomes" id="UP000297245"/>
    </source>
</evidence>
<sequence length="473" mass="54024">MPPLPLTAVYQSCEGCFKDDTQSPLRRCSKCLSIAYCSAASQKTDWSRHKSLCKAIASVFEDPLYRAQFVWDDSPSTDLQTNDELWRTIVWFEMETIQKQLKRPLSARERNMFSRQPKCFGCSRTDRIIRFDNSPLCSALKSCPDCRLAFFCSEDHWNAVKHLHTQPLSAAENNVGLSHCEMNQQLRMDLRFQYSDPEARRFLEWAPKRTKTRWERLGSEQVAGGKREGQGKKTCWEEAFSQDLEQVIQGARAMLSLRAASKGLSMPMTILYALQNLNGENESWTKKDTIVVHILGASIKTEVPKKQLFEEILHRLPEVKTLKLILVGPEVDVSDSKPVDMETCPDCGQKGRKWIHQHHIMLYHDFVSRQSTRFEKPDLAIAFNTGASDHGDSWKETMKVLVERKIPSVFTSYNESEALTESRMLREAGATLLAQNQLGPCRNPWGAISLTPEPFQFIGWYGANMWLAGGFKN</sequence>
<dbReference type="EMBL" id="ML179289">
    <property type="protein sequence ID" value="THU92049.1"/>
    <property type="molecule type" value="Genomic_DNA"/>
</dbReference>
<keyword evidence="2 4" id="KW-0863">Zinc-finger</keyword>
<evidence type="ECO:0000259" key="5">
    <source>
        <dbReference type="PROSITE" id="PS50865"/>
    </source>
</evidence>
<name>A0A4S8LRE0_DENBC</name>
<dbReference type="Proteomes" id="UP000297245">
    <property type="component" value="Unassembled WGS sequence"/>
</dbReference>
<evidence type="ECO:0000313" key="6">
    <source>
        <dbReference type="EMBL" id="THU92049.1"/>
    </source>
</evidence>
<dbReference type="Gene3D" id="6.10.140.2220">
    <property type="match status" value="1"/>
</dbReference>
<dbReference type="Pfam" id="PF01753">
    <property type="entry name" value="zf-MYND"/>
    <property type="match status" value="1"/>
</dbReference>
<feature type="domain" description="MYND-type" evidence="5">
    <location>
        <begin position="13"/>
        <end position="53"/>
    </location>
</feature>
<keyword evidence="1" id="KW-0479">Metal-binding</keyword>
<proteinExistence type="predicted"/>
<dbReference type="InterPro" id="IPR002893">
    <property type="entry name" value="Znf_MYND"/>
</dbReference>
<protein>
    <recommendedName>
        <fullName evidence="5">MYND-type domain-containing protein</fullName>
    </recommendedName>
</protein>
<dbReference type="AlphaFoldDB" id="A0A4S8LRE0"/>
<evidence type="ECO:0000256" key="2">
    <source>
        <dbReference type="ARBA" id="ARBA00022771"/>
    </source>
</evidence>
<dbReference type="Pfam" id="PF20179">
    <property type="entry name" value="MSS51_C"/>
    <property type="match status" value="1"/>
</dbReference>
<reference evidence="6 7" key="1">
    <citation type="journal article" date="2019" name="Nat. Ecol. Evol.">
        <title>Megaphylogeny resolves global patterns of mushroom evolution.</title>
        <authorList>
            <person name="Varga T."/>
            <person name="Krizsan K."/>
            <person name="Foldi C."/>
            <person name="Dima B."/>
            <person name="Sanchez-Garcia M."/>
            <person name="Sanchez-Ramirez S."/>
            <person name="Szollosi G.J."/>
            <person name="Szarkandi J.G."/>
            <person name="Papp V."/>
            <person name="Albert L."/>
            <person name="Andreopoulos W."/>
            <person name="Angelini C."/>
            <person name="Antonin V."/>
            <person name="Barry K.W."/>
            <person name="Bougher N.L."/>
            <person name="Buchanan P."/>
            <person name="Buyck B."/>
            <person name="Bense V."/>
            <person name="Catcheside P."/>
            <person name="Chovatia M."/>
            <person name="Cooper J."/>
            <person name="Damon W."/>
            <person name="Desjardin D."/>
            <person name="Finy P."/>
            <person name="Geml J."/>
            <person name="Haridas S."/>
            <person name="Hughes K."/>
            <person name="Justo A."/>
            <person name="Karasinski D."/>
            <person name="Kautmanova I."/>
            <person name="Kiss B."/>
            <person name="Kocsube S."/>
            <person name="Kotiranta H."/>
            <person name="LaButti K.M."/>
            <person name="Lechner B.E."/>
            <person name="Liimatainen K."/>
            <person name="Lipzen A."/>
            <person name="Lukacs Z."/>
            <person name="Mihaltcheva S."/>
            <person name="Morgado L.N."/>
            <person name="Niskanen T."/>
            <person name="Noordeloos M.E."/>
            <person name="Ohm R.A."/>
            <person name="Ortiz-Santana B."/>
            <person name="Ovrebo C."/>
            <person name="Racz N."/>
            <person name="Riley R."/>
            <person name="Savchenko A."/>
            <person name="Shiryaev A."/>
            <person name="Soop K."/>
            <person name="Spirin V."/>
            <person name="Szebenyi C."/>
            <person name="Tomsovsky M."/>
            <person name="Tulloss R.E."/>
            <person name="Uehling J."/>
            <person name="Grigoriev I.V."/>
            <person name="Vagvolgyi C."/>
            <person name="Papp T."/>
            <person name="Martin F.M."/>
            <person name="Miettinen O."/>
            <person name="Hibbett D.S."/>
            <person name="Nagy L.G."/>
        </authorList>
    </citation>
    <scope>NUCLEOTIDE SEQUENCE [LARGE SCALE GENOMIC DNA]</scope>
    <source>
        <strain evidence="6 7">CBS 962.96</strain>
    </source>
</reference>
<evidence type="ECO:0000256" key="1">
    <source>
        <dbReference type="ARBA" id="ARBA00022723"/>
    </source>
</evidence>
<dbReference type="InterPro" id="IPR046824">
    <property type="entry name" value="Mss51-like_C"/>
</dbReference>